<dbReference type="InterPro" id="IPR051782">
    <property type="entry name" value="ABC_Transporter_VariousFunc"/>
</dbReference>
<gene>
    <name evidence="5" type="ORF">DW070_14985</name>
</gene>
<evidence type="ECO:0000256" key="1">
    <source>
        <dbReference type="ARBA" id="ARBA00022448"/>
    </source>
</evidence>
<evidence type="ECO:0000313" key="6">
    <source>
        <dbReference type="Proteomes" id="UP000260773"/>
    </source>
</evidence>
<keyword evidence="1" id="KW-0813">Transport</keyword>
<name>A0A3E2TFF8_9FIRM</name>
<evidence type="ECO:0000256" key="2">
    <source>
        <dbReference type="ARBA" id="ARBA00022741"/>
    </source>
</evidence>
<dbReference type="Proteomes" id="UP000260773">
    <property type="component" value="Unassembled WGS sequence"/>
</dbReference>
<dbReference type="PROSITE" id="PS00211">
    <property type="entry name" value="ABC_TRANSPORTER_1"/>
    <property type="match status" value="1"/>
</dbReference>
<organism evidence="5 6">
    <name type="scientific">Coprococcus catus</name>
    <dbReference type="NCBI Taxonomy" id="116085"/>
    <lineage>
        <taxon>Bacteria</taxon>
        <taxon>Bacillati</taxon>
        <taxon>Bacillota</taxon>
        <taxon>Clostridia</taxon>
        <taxon>Lachnospirales</taxon>
        <taxon>Lachnospiraceae</taxon>
        <taxon>Coprococcus</taxon>
    </lineage>
</organism>
<protein>
    <submittedName>
        <fullName evidence="5">ABC transporter ATP-binding protein</fullName>
    </submittedName>
</protein>
<dbReference type="RefSeq" id="WP_117529037.1">
    <property type="nucleotide sequence ID" value="NZ_JAQDKA010000006.1"/>
</dbReference>
<feature type="domain" description="ABC transporter" evidence="4">
    <location>
        <begin position="2"/>
        <end position="224"/>
    </location>
</feature>
<dbReference type="SUPFAM" id="SSF52540">
    <property type="entry name" value="P-loop containing nucleoside triphosphate hydrolases"/>
    <property type="match status" value="1"/>
</dbReference>
<keyword evidence="3 5" id="KW-0067">ATP-binding</keyword>
<evidence type="ECO:0000313" key="5">
    <source>
        <dbReference type="EMBL" id="RGB74308.1"/>
    </source>
</evidence>
<dbReference type="InterPro" id="IPR017871">
    <property type="entry name" value="ABC_transporter-like_CS"/>
</dbReference>
<dbReference type="EMBL" id="QVEP01000055">
    <property type="protein sequence ID" value="RGB74308.1"/>
    <property type="molecule type" value="Genomic_DNA"/>
</dbReference>
<dbReference type="InterPro" id="IPR003593">
    <property type="entry name" value="AAA+_ATPase"/>
</dbReference>
<dbReference type="Pfam" id="PF00005">
    <property type="entry name" value="ABC_tran"/>
    <property type="match status" value="1"/>
</dbReference>
<dbReference type="InterPro" id="IPR027417">
    <property type="entry name" value="P-loop_NTPase"/>
</dbReference>
<dbReference type="GO" id="GO:0016887">
    <property type="term" value="F:ATP hydrolysis activity"/>
    <property type="evidence" value="ECO:0007669"/>
    <property type="project" value="InterPro"/>
</dbReference>
<dbReference type="PROSITE" id="PS50893">
    <property type="entry name" value="ABC_TRANSPORTER_2"/>
    <property type="match status" value="1"/>
</dbReference>
<dbReference type="CDD" id="cd03230">
    <property type="entry name" value="ABC_DR_subfamily_A"/>
    <property type="match status" value="1"/>
</dbReference>
<dbReference type="PANTHER" id="PTHR42939">
    <property type="entry name" value="ABC TRANSPORTER ATP-BINDING PROTEIN ALBC-RELATED"/>
    <property type="match status" value="1"/>
</dbReference>
<evidence type="ECO:0000256" key="3">
    <source>
        <dbReference type="ARBA" id="ARBA00022840"/>
    </source>
</evidence>
<dbReference type="GO" id="GO:0005524">
    <property type="term" value="F:ATP binding"/>
    <property type="evidence" value="ECO:0007669"/>
    <property type="project" value="UniProtKB-KW"/>
</dbReference>
<dbReference type="AlphaFoldDB" id="A0A3E2TFF8"/>
<keyword evidence="2" id="KW-0547">Nucleotide-binding</keyword>
<dbReference type="Gene3D" id="3.40.50.300">
    <property type="entry name" value="P-loop containing nucleotide triphosphate hydrolases"/>
    <property type="match status" value="1"/>
</dbReference>
<comment type="caution">
    <text evidence="5">The sequence shown here is derived from an EMBL/GenBank/DDBJ whole genome shotgun (WGS) entry which is preliminary data.</text>
</comment>
<evidence type="ECO:0000259" key="4">
    <source>
        <dbReference type="PROSITE" id="PS50893"/>
    </source>
</evidence>
<reference evidence="5 6" key="1">
    <citation type="submission" date="2018-08" db="EMBL/GenBank/DDBJ databases">
        <title>A genome reference for cultivated species of the human gut microbiota.</title>
        <authorList>
            <person name="Zou Y."/>
            <person name="Xue W."/>
            <person name="Luo G."/>
        </authorList>
    </citation>
    <scope>NUCLEOTIDE SEQUENCE [LARGE SCALE GENOMIC DNA]</scope>
    <source>
        <strain evidence="5 6">AF45-17</strain>
    </source>
</reference>
<sequence length="228" mass="25708">MLDCVNVVKRYGGKFAVNGMSVAIEDAHIYGLLGPNGSGKSTWMKMAAGLIVPDEGQMTLDGVKIGAETKRHIAYMPTEGYFYSYMKIKDVGRYYQDFFDDFDEQQFEKLIADMDLEMNMKVRNLSSGMMAKLKIAVTLSRKAELYLLDEPLNGIDLLARDEVVNTILTNMSDNASVVISSHLVEELERIIDKAIFMKDGQIVLMGDVEEIRQERGESVTDLYRQIYG</sequence>
<accession>A0A3E2TFF8</accession>
<dbReference type="PANTHER" id="PTHR42939:SF1">
    <property type="entry name" value="ABC TRANSPORTER ATP-BINDING PROTEIN ALBC-RELATED"/>
    <property type="match status" value="1"/>
</dbReference>
<proteinExistence type="predicted"/>
<dbReference type="InterPro" id="IPR003439">
    <property type="entry name" value="ABC_transporter-like_ATP-bd"/>
</dbReference>
<dbReference type="SMART" id="SM00382">
    <property type="entry name" value="AAA"/>
    <property type="match status" value="1"/>
</dbReference>